<dbReference type="SUPFAM" id="SSF46785">
    <property type="entry name" value="Winged helix' DNA-binding domain"/>
    <property type="match status" value="1"/>
</dbReference>
<dbReference type="Gene3D" id="3.30.420.40">
    <property type="match status" value="2"/>
</dbReference>
<gene>
    <name evidence="4" type="ORF">HYG85_08240</name>
</gene>
<keyword evidence="3" id="KW-0119">Carbohydrate metabolism</keyword>
<keyword evidence="5" id="KW-1185">Reference proteome</keyword>
<comment type="similarity">
    <text evidence="2">Belongs to the ROK (NagC/XylR) family.</text>
</comment>
<dbReference type="KEGG" id="vgu:HYG85_08240"/>
<dbReference type="InterPro" id="IPR036390">
    <property type="entry name" value="WH_DNA-bd_sf"/>
</dbReference>
<dbReference type="PROSITE" id="PS01125">
    <property type="entry name" value="ROK"/>
    <property type="match status" value="1"/>
</dbReference>
<dbReference type="PANTHER" id="PTHR18964:SF149">
    <property type="entry name" value="BIFUNCTIONAL UDP-N-ACETYLGLUCOSAMINE 2-EPIMERASE_N-ACETYLMANNOSAMINE KINASE"/>
    <property type="match status" value="1"/>
</dbReference>
<dbReference type="GO" id="GO:0042732">
    <property type="term" value="P:D-xylose metabolic process"/>
    <property type="evidence" value="ECO:0007669"/>
    <property type="project" value="UniProtKB-KW"/>
</dbReference>
<dbReference type="Pfam" id="PF00480">
    <property type="entry name" value="ROK"/>
    <property type="match status" value="1"/>
</dbReference>
<dbReference type="Gene3D" id="1.10.10.10">
    <property type="entry name" value="Winged helix-like DNA-binding domain superfamily/Winged helix DNA-binding domain"/>
    <property type="match status" value="1"/>
</dbReference>
<dbReference type="InterPro" id="IPR049874">
    <property type="entry name" value="ROK_cs"/>
</dbReference>
<dbReference type="PANTHER" id="PTHR18964">
    <property type="entry name" value="ROK (REPRESSOR, ORF, KINASE) FAMILY"/>
    <property type="match status" value="1"/>
</dbReference>
<evidence type="ECO:0000313" key="5">
    <source>
        <dbReference type="Proteomes" id="UP000677305"/>
    </source>
</evidence>
<name>A0A8J8M9J8_9FIRM</name>
<evidence type="ECO:0000256" key="2">
    <source>
        <dbReference type="ARBA" id="ARBA00006479"/>
    </source>
</evidence>
<dbReference type="SUPFAM" id="SSF53067">
    <property type="entry name" value="Actin-like ATPase domain"/>
    <property type="match status" value="1"/>
</dbReference>
<evidence type="ECO:0000256" key="3">
    <source>
        <dbReference type="ARBA" id="ARBA00022629"/>
    </source>
</evidence>
<evidence type="ECO:0000313" key="4">
    <source>
        <dbReference type="EMBL" id="QUH28907.1"/>
    </source>
</evidence>
<dbReference type="EMBL" id="CP058561">
    <property type="protein sequence ID" value="QUH28907.1"/>
    <property type="molecule type" value="Genomic_DNA"/>
</dbReference>
<organism evidence="4 5">
    <name type="scientific">Vallitalea guaymasensis</name>
    <dbReference type="NCBI Taxonomy" id="1185412"/>
    <lineage>
        <taxon>Bacteria</taxon>
        <taxon>Bacillati</taxon>
        <taxon>Bacillota</taxon>
        <taxon>Clostridia</taxon>
        <taxon>Lachnospirales</taxon>
        <taxon>Vallitaleaceae</taxon>
        <taxon>Vallitalea</taxon>
    </lineage>
</organism>
<dbReference type="RefSeq" id="WP_212693095.1">
    <property type="nucleotide sequence ID" value="NZ_CP058561.1"/>
</dbReference>
<proteinExistence type="inferred from homology"/>
<sequence>MAGLNHKDMNSNNKYVLLKDIITKGPISRIELSKTTGLSKMTVTAIVNEYIKKNIIWECSEAKSTGGRKRTNLDVSNDSLLTMGIYIGRDFLQVGIINLKGQILQTENISLKEIKSNEMLIDSIFMLSDKLIQSRYKDNIWGIGVSCAGPLLVSDGIILNPPDFNNVHELNIVEILKDRYNLPVYLQNDMCVAALAEVYFGENREIDNFIYIGISSGIGGGVIINKKLFTGSSGLAGIIGHSIVEMNGIPCECGQRGCLEKYSSTRAVTKWVKEQGGGDLSWIELLNKAAKEDKICLKAIERMADYLGVAICNMQSAYDTDCFIIGGDLNSYQDMVIDRLKDKMQESSFFNERKNKVQLKPSTFMASASFIGTVALVMENNLTNY</sequence>
<reference evidence="4 5" key="1">
    <citation type="submission" date="2020-07" db="EMBL/GenBank/DDBJ databases">
        <title>Vallitalea guaymasensis genome.</title>
        <authorList>
            <person name="Postec A."/>
        </authorList>
    </citation>
    <scope>NUCLEOTIDE SEQUENCE [LARGE SCALE GENOMIC DNA]</scope>
    <source>
        <strain evidence="4 5">Ra1766G1</strain>
    </source>
</reference>
<dbReference type="InterPro" id="IPR000600">
    <property type="entry name" value="ROK"/>
</dbReference>
<dbReference type="Proteomes" id="UP000677305">
    <property type="component" value="Chromosome"/>
</dbReference>
<evidence type="ECO:0000256" key="1">
    <source>
        <dbReference type="ARBA" id="ARBA00002486"/>
    </source>
</evidence>
<dbReference type="AlphaFoldDB" id="A0A8J8M9J8"/>
<comment type="function">
    <text evidence="1">Transcriptional repressor of xylose-utilizing enzymes.</text>
</comment>
<dbReference type="InterPro" id="IPR036388">
    <property type="entry name" value="WH-like_DNA-bd_sf"/>
</dbReference>
<protein>
    <submittedName>
        <fullName evidence="4">ROK family protein</fullName>
    </submittedName>
</protein>
<dbReference type="InterPro" id="IPR043129">
    <property type="entry name" value="ATPase_NBD"/>
</dbReference>
<keyword evidence="3" id="KW-0859">Xylose metabolism</keyword>
<accession>A0A8J8M9J8</accession>